<feature type="compositionally biased region" description="Low complexity" evidence="3">
    <location>
        <begin position="512"/>
        <end position="528"/>
    </location>
</feature>
<evidence type="ECO:0000256" key="2">
    <source>
        <dbReference type="ARBA" id="ARBA00023277"/>
    </source>
</evidence>
<dbReference type="Pfam" id="PF05691">
    <property type="entry name" value="Raffinose_syn"/>
    <property type="match status" value="2"/>
</dbReference>
<feature type="region of interest" description="Disordered" evidence="3">
    <location>
        <begin position="508"/>
        <end position="543"/>
    </location>
</feature>
<feature type="compositionally biased region" description="Gly residues" evidence="3">
    <location>
        <begin position="529"/>
        <end position="543"/>
    </location>
</feature>
<sequence>MPAAPLGLRTQSIGCTCASSIGIPALRFLPATATRRTLHLSSASSSTATARLGASARLPFARPSRLLAGPQTVCQLQPQRALRTEYGVSTPNRSPQPQQVTVGSSHIMEPAQPRVHAPSPAAPVAVPGSAPPAERGPPPPDALPLVHRGAEVVVEGGVGLGALLRGLRPGVSVTPELAVPGLRNAGGVSGGGVVLGVTAPEGATSLVDLVVGQLAPGRMLACARSKLWWMTPEWRTTTTGLPPETQFLLVELAPGGQGAYALLLPLIDGDFRATLRPADYRTRSGEGDLVMRVESGDERVRAPEWRHVLYCAAGSDPFALVERGVAAAARLSGGARPLSTKTLPPSLDVFGWCTWDAFYSTVSARGIQEGLASLRTGGINPRFLIIDDGWQMTDVDPPYRKPPTTPSELAQSLSWVPEEERRILADTEQVFYNESMEMIAEAAQYLPPGGSAANTIPLLSNMGQEGAKAAAQHAPHHSSGTGAGAGGSPIATTGSALSAASVTMASVDAPHAARAQQEAAAKAQQQQGGSNGNGNGAGASNGKGGAAAAATTAVVAPATPATAEVVGEEGAGAVAAPKKDNPDLVLLTRAAQHVAGWVVGLGTAAFLIFYQWVVEPAAPGSLPVRAFTAAAQGPLRSAMLGFYAAASDFTRRLVSVRANAKFSAPDAGPEEPWAGRSERLWEVVAHLKSKFGLQYVYCWHGLPAYWAGIMPDAPEMSRHGATIMYAHPTPGVLEVEPSMAWNPAVLAGVGVLSEPAAVYRDMHGYLAGSGVDGVKVDCQAGVGLVGSALGGGPALSRTFHAALESSIAEHFPHNHAINCMCHSTENLYRMAGTAVARASDDFYPRDPASSQPHIAACAYNSLFLSALLQPDWDMFHSKHPAARLHAMARAVSGGAVYVSDKPGEHDYGLLRQLVLPDGSILRASRPGRPTRDTLFSDVLRDGKSVLKVWTVNHGAVGGSSPAAVTGLVGAFNLQGSAWDRQRRKFLVHDRAPRALTTTVRPRDCEERLGGPKGGERGGGGYAAWCHEAQRFAVLGSGDEGLELALPAASGELVTFAPILHAGEVGFAALGLAGMMNSGGAVKSVALAPGAHGGVRGAVATVVVRGGGRLLMYCSHKPTHVAVEGLGLLFTWDEGSGQLAVEVPATESLRATLRVTL</sequence>
<dbReference type="PANTHER" id="PTHR31268">
    <property type="match status" value="1"/>
</dbReference>
<dbReference type="InterPro" id="IPR017853">
    <property type="entry name" value="GH"/>
</dbReference>
<dbReference type="EMBL" id="HBFB01012374">
    <property type="protein sequence ID" value="CAD8675618.1"/>
    <property type="molecule type" value="Transcribed_RNA"/>
</dbReference>
<organism evidence="4">
    <name type="scientific">Chlamydomonas leiostraca</name>
    <dbReference type="NCBI Taxonomy" id="1034604"/>
    <lineage>
        <taxon>Eukaryota</taxon>
        <taxon>Viridiplantae</taxon>
        <taxon>Chlorophyta</taxon>
        <taxon>core chlorophytes</taxon>
        <taxon>Chlorophyceae</taxon>
        <taxon>CS clade</taxon>
        <taxon>Chlamydomonadales</taxon>
        <taxon>Chlamydomonadaceae</taxon>
        <taxon>Chlamydomonas</taxon>
    </lineage>
</organism>
<evidence type="ECO:0000313" key="4">
    <source>
        <dbReference type="EMBL" id="CAD8675618.1"/>
    </source>
</evidence>
<evidence type="ECO:0000256" key="1">
    <source>
        <dbReference type="ARBA" id="ARBA00007240"/>
    </source>
</evidence>
<keyword evidence="2" id="KW-0119">Carbohydrate metabolism</keyword>
<gene>
    <name evidence="4" type="ORF">CLEI1391_LOCUS6987</name>
</gene>
<comment type="similarity">
    <text evidence="1">Belongs to the glycosyl hydrolases 36 family.</text>
</comment>
<name>A0A7S0RET3_9CHLO</name>
<proteinExistence type="inferred from homology"/>
<dbReference type="InterPro" id="IPR008811">
    <property type="entry name" value="Glycosyl_hydrolases_36"/>
</dbReference>
<reference evidence="4" key="1">
    <citation type="submission" date="2021-01" db="EMBL/GenBank/DDBJ databases">
        <authorList>
            <person name="Corre E."/>
            <person name="Pelletier E."/>
            <person name="Niang G."/>
            <person name="Scheremetjew M."/>
            <person name="Finn R."/>
            <person name="Kale V."/>
            <person name="Holt S."/>
            <person name="Cochrane G."/>
            <person name="Meng A."/>
            <person name="Brown T."/>
            <person name="Cohen L."/>
        </authorList>
    </citation>
    <scope>NUCLEOTIDE SEQUENCE</scope>
    <source>
        <strain evidence="4">SAG 11-49</strain>
    </source>
</reference>
<dbReference type="AlphaFoldDB" id="A0A7S0RET3"/>
<feature type="region of interest" description="Disordered" evidence="3">
    <location>
        <begin position="112"/>
        <end position="140"/>
    </location>
</feature>
<evidence type="ECO:0000256" key="3">
    <source>
        <dbReference type="SAM" id="MobiDB-lite"/>
    </source>
</evidence>
<dbReference type="PANTHER" id="PTHR31268:SF32">
    <property type="entry name" value="GALACTINOL--SUCROSE GALACTOSYLTRANSFERASE 2-RELATED"/>
    <property type="match status" value="1"/>
</dbReference>
<dbReference type="SUPFAM" id="SSF51445">
    <property type="entry name" value="(Trans)glycosidases"/>
    <property type="match status" value="2"/>
</dbReference>
<feature type="region of interest" description="Disordered" evidence="3">
    <location>
        <begin position="464"/>
        <end position="489"/>
    </location>
</feature>
<feature type="compositionally biased region" description="Low complexity" evidence="3">
    <location>
        <begin position="117"/>
        <end position="133"/>
    </location>
</feature>
<protein>
    <recommendedName>
        <fullName evidence="5">Raffinose synthase</fullName>
    </recommendedName>
</protein>
<accession>A0A7S0RET3</accession>
<evidence type="ECO:0008006" key="5">
    <source>
        <dbReference type="Google" id="ProtNLM"/>
    </source>
</evidence>